<gene>
    <name evidence="1" type="ORF">M9H77_29913</name>
</gene>
<proteinExistence type="predicted"/>
<keyword evidence="2" id="KW-1185">Reference proteome</keyword>
<organism evidence="1 2">
    <name type="scientific">Catharanthus roseus</name>
    <name type="common">Madagascar periwinkle</name>
    <name type="synonym">Vinca rosea</name>
    <dbReference type="NCBI Taxonomy" id="4058"/>
    <lineage>
        <taxon>Eukaryota</taxon>
        <taxon>Viridiplantae</taxon>
        <taxon>Streptophyta</taxon>
        <taxon>Embryophyta</taxon>
        <taxon>Tracheophyta</taxon>
        <taxon>Spermatophyta</taxon>
        <taxon>Magnoliopsida</taxon>
        <taxon>eudicotyledons</taxon>
        <taxon>Gunneridae</taxon>
        <taxon>Pentapetalae</taxon>
        <taxon>asterids</taxon>
        <taxon>lamiids</taxon>
        <taxon>Gentianales</taxon>
        <taxon>Apocynaceae</taxon>
        <taxon>Rauvolfioideae</taxon>
        <taxon>Vinceae</taxon>
        <taxon>Catharanthinae</taxon>
        <taxon>Catharanthus</taxon>
    </lineage>
</organism>
<name>A0ACB9ZZM4_CATRO</name>
<dbReference type="EMBL" id="CM044707">
    <property type="protein sequence ID" value="KAI5652726.1"/>
    <property type="molecule type" value="Genomic_DNA"/>
</dbReference>
<reference evidence="2" key="1">
    <citation type="journal article" date="2023" name="Nat. Plants">
        <title>Single-cell RNA sequencing provides a high-resolution roadmap for understanding the multicellular compartmentation of specialized metabolism.</title>
        <authorList>
            <person name="Sun S."/>
            <person name="Shen X."/>
            <person name="Li Y."/>
            <person name="Li Y."/>
            <person name="Wang S."/>
            <person name="Li R."/>
            <person name="Zhang H."/>
            <person name="Shen G."/>
            <person name="Guo B."/>
            <person name="Wei J."/>
            <person name="Xu J."/>
            <person name="St-Pierre B."/>
            <person name="Chen S."/>
            <person name="Sun C."/>
        </authorList>
    </citation>
    <scope>NUCLEOTIDE SEQUENCE [LARGE SCALE GENOMIC DNA]</scope>
</reference>
<evidence type="ECO:0000313" key="2">
    <source>
        <dbReference type="Proteomes" id="UP001060085"/>
    </source>
</evidence>
<evidence type="ECO:0000313" key="1">
    <source>
        <dbReference type="EMBL" id="KAI5652726.1"/>
    </source>
</evidence>
<comment type="caution">
    <text evidence="1">The sequence shown here is derived from an EMBL/GenBank/DDBJ whole genome shotgun (WGS) entry which is preliminary data.</text>
</comment>
<accession>A0ACB9ZZM4</accession>
<dbReference type="Proteomes" id="UP001060085">
    <property type="component" value="Linkage Group LG07"/>
</dbReference>
<protein>
    <submittedName>
        <fullName evidence="1">Uncharacterized protein</fullName>
    </submittedName>
</protein>
<sequence length="265" mass="30133">MEVMMAAAKFARTWRRRLESFSSIKKIAFRVLILDKVHRLHPPPFRVVPGQILTSTPQNFQNPSLCKLIIIPQSPRGFWGIFLGSSSKIVSQRHTVSRKDVFKDFGGGFSIVADLHMMILHVSGMLISLSSIKIQALMLRLQWDIHNRIYLWDLFPQISPSLILLSQTCKLMGYKRVIFGRRNWTNAEEGRITGGLHGQSPDPQNEAIGTKFRHLVVNTSQHHTSARLQATALPYHWSKQATDSWGTYKVCPGANLIFEPLLTLH</sequence>